<dbReference type="EMBL" id="DS028096">
    <property type="protein sequence ID" value="KMP06206.1"/>
    <property type="molecule type" value="Genomic_DNA"/>
</dbReference>
<evidence type="ECO:0000313" key="2">
    <source>
        <dbReference type="Proteomes" id="UP000054565"/>
    </source>
</evidence>
<dbReference type="Proteomes" id="UP000054565">
    <property type="component" value="Unassembled WGS sequence"/>
</dbReference>
<organism evidence="1 2">
    <name type="scientific">Coccidioides immitis RMSCC 2394</name>
    <dbReference type="NCBI Taxonomy" id="404692"/>
    <lineage>
        <taxon>Eukaryota</taxon>
        <taxon>Fungi</taxon>
        <taxon>Dikarya</taxon>
        <taxon>Ascomycota</taxon>
        <taxon>Pezizomycotina</taxon>
        <taxon>Eurotiomycetes</taxon>
        <taxon>Eurotiomycetidae</taxon>
        <taxon>Onygenales</taxon>
        <taxon>Onygenaceae</taxon>
        <taxon>Coccidioides</taxon>
    </lineage>
</organism>
<name>A0A0J6YBT0_COCIT</name>
<protein>
    <submittedName>
        <fullName evidence="1">Uncharacterized protein</fullName>
    </submittedName>
</protein>
<gene>
    <name evidence="1" type="ORF">CIRG_05887</name>
</gene>
<reference evidence="2" key="1">
    <citation type="journal article" date="2010" name="Genome Res.">
        <title>Population genomic sequencing of Coccidioides fungi reveals recent hybridization and transposon control.</title>
        <authorList>
            <person name="Neafsey D.E."/>
            <person name="Barker B.M."/>
            <person name="Sharpton T.J."/>
            <person name="Stajich J.E."/>
            <person name="Park D.J."/>
            <person name="Whiston E."/>
            <person name="Hung C.-Y."/>
            <person name="McMahan C."/>
            <person name="White J."/>
            <person name="Sykes S."/>
            <person name="Heiman D."/>
            <person name="Young S."/>
            <person name="Zeng Q."/>
            <person name="Abouelleil A."/>
            <person name="Aftuck L."/>
            <person name="Bessette D."/>
            <person name="Brown A."/>
            <person name="FitzGerald M."/>
            <person name="Lui A."/>
            <person name="Macdonald J.P."/>
            <person name="Priest M."/>
            <person name="Orbach M.J."/>
            <person name="Galgiani J.N."/>
            <person name="Kirkland T.N."/>
            <person name="Cole G.T."/>
            <person name="Birren B.W."/>
            <person name="Henn M.R."/>
            <person name="Taylor J.W."/>
            <person name="Rounsley S.D."/>
        </authorList>
    </citation>
    <scope>NUCLEOTIDE SEQUENCE [LARGE SCALE GENOMIC DNA]</scope>
    <source>
        <strain evidence="2">RMSCC 2394</strain>
    </source>
</reference>
<evidence type="ECO:0000313" key="1">
    <source>
        <dbReference type="EMBL" id="KMP06206.1"/>
    </source>
</evidence>
<accession>A0A0J6YBT0</accession>
<sequence length="140" mass="15121">MFIPPGPLSVALTHSLPSFLAWQKIRGDHPRKASREQLCQASLAQIGLGLRPHVSLSAKKTLSLLLLSAGSRSPTSILRFLITGALLAQLPHWVDQSFDGLRAEDSKRASLAPYLAPQLKTVAETGEFGAISMHEITMLA</sequence>
<proteinExistence type="predicted"/>
<dbReference type="AlphaFoldDB" id="A0A0J6YBT0"/>